<dbReference type="Proteomes" id="UP000682782">
    <property type="component" value="Chromosome"/>
</dbReference>
<dbReference type="EMBL" id="CP068393">
    <property type="protein sequence ID" value="QUC66510.1"/>
    <property type="molecule type" value="Genomic_DNA"/>
</dbReference>
<reference evidence="1" key="1">
    <citation type="submission" date="2021-01" db="EMBL/GenBank/DDBJ databases">
        <title>Complete genome sequence of Clostridiales bacterium R-7.</title>
        <authorList>
            <person name="Mahoney-Kurpe S.C."/>
            <person name="Palevich N."/>
            <person name="Koike S."/>
            <person name="Moon C.D."/>
            <person name="Attwood G.T."/>
        </authorList>
    </citation>
    <scope>NUCLEOTIDE SEQUENCE</scope>
    <source>
        <strain evidence="1">R-7</strain>
    </source>
</reference>
<evidence type="ECO:0000313" key="2">
    <source>
        <dbReference type="Proteomes" id="UP000682782"/>
    </source>
</evidence>
<protein>
    <submittedName>
        <fullName evidence="1">2-hydroxycarboxylate transporter family protein</fullName>
    </submittedName>
</protein>
<proteinExistence type="predicted"/>
<evidence type="ECO:0000313" key="1">
    <source>
        <dbReference type="EMBL" id="QUC66510.1"/>
    </source>
</evidence>
<accession>A0AC61N270</accession>
<sequence>MSVTTAPKEKKPFQLFGMKWYYFAIFAAIVLITLYVPINIKGDDVGVKTNLPGAMLGCFSLMILLGAIFNEIGNRTPIVKDYLGGGAIVCIFAASIMVYFQLFPTSLVLATPHEGKATEISGSMYTFFASTGGFLDWYIAALICGSILGMNKKLLMKASARYLPAILGGVAVAFGLVALMGLIIGYGAKEALIFIGLPIMGGGMGAGAVPLSKIFDSGSTLSAAEALARMVPAVAIGNLFAIVTAGLLPKIVKGKGWNGQGALLVNKSNDPHEYDLSEEEVAKREKIDLKRLGIGLFVSGAFFCLGIIINKFFNMILPNGQFLPKIHSYAWMIISVALCKVFGWLDDDCEIGCYQWFQFISKNLTPMLLIGIGACYVPLQDVISQFTLTYVVLCLVTVLGAVIGSGLIGKLVGFYPVESAITAGLCMANMGGTGDVACLSAADRMELMPFAQISSRIGGAIILLISSVLLSLIHV</sequence>
<keyword evidence="2" id="KW-1185">Reference proteome</keyword>
<name>A0AC61N270_9FIRM</name>
<organism evidence="1 2">
    <name type="scientific">Aristaeella hokkaidonensis</name>
    <dbReference type="NCBI Taxonomy" id="3046382"/>
    <lineage>
        <taxon>Bacteria</taxon>
        <taxon>Bacillati</taxon>
        <taxon>Bacillota</taxon>
        <taxon>Clostridia</taxon>
        <taxon>Eubacteriales</taxon>
        <taxon>Aristaeellaceae</taxon>
        <taxon>Aristaeella</taxon>
    </lineage>
</organism>
<gene>
    <name evidence="1" type="ORF">JYE49_11650</name>
</gene>